<proteinExistence type="predicted"/>
<protein>
    <submittedName>
        <fullName evidence="1">Uncharacterized protein</fullName>
    </submittedName>
</protein>
<keyword evidence="2" id="KW-1185">Reference proteome</keyword>
<evidence type="ECO:0000313" key="1">
    <source>
        <dbReference type="EMBL" id="CAB3778650.1"/>
    </source>
</evidence>
<evidence type="ECO:0000313" key="2">
    <source>
        <dbReference type="Proteomes" id="UP000494115"/>
    </source>
</evidence>
<name>A0A6S7C0U6_9BURK</name>
<gene>
    <name evidence="1" type="ORF">LMG28138_00542</name>
</gene>
<accession>A0A6S7C0U6</accession>
<dbReference type="Proteomes" id="UP000494115">
    <property type="component" value="Unassembled WGS sequence"/>
</dbReference>
<dbReference type="RefSeq" id="WP_175103103.1">
    <property type="nucleotide sequence ID" value="NZ_CADIKM010000002.1"/>
</dbReference>
<sequence length="84" mass="9628">MNEREGTEGAWEIRALPQEGKLGIAFPLYSRDALAYRADDDCQHYALSSDQVHALISELNRALLVLERERDRQADEQRQGIIPF</sequence>
<reference evidence="1 2" key="1">
    <citation type="submission" date="2020-04" db="EMBL/GenBank/DDBJ databases">
        <authorList>
            <person name="De Canck E."/>
        </authorList>
    </citation>
    <scope>NUCLEOTIDE SEQUENCE [LARGE SCALE GENOMIC DNA]</scope>
    <source>
        <strain evidence="1 2">LMG 28138</strain>
    </source>
</reference>
<organism evidence="1 2">
    <name type="scientific">Pararobbsia alpina</name>
    <dbReference type="NCBI Taxonomy" id="621374"/>
    <lineage>
        <taxon>Bacteria</taxon>
        <taxon>Pseudomonadati</taxon>
        <taxon>Pseudomonadota</taxon>
        <taxon>Betaproteobacteria</taxon>
        <taxon>Burkholderiales</taxon>
        <taxon>Burkholderiaceae</taxon>
        <taxon>Pararobbsia</taxon>
    </lineage>
</organism>
<dbReference type="EMBL" id="CADIKM010000002">
    <property type="protein sequence ID" value="CAB3778650.1"/>
    <property type="molecule type" value="Genomic_DNA"/>
</dbReference>
<dbReference type="AlphaFoldDB" id="A0A6S7C0U6"/>